<dbReference type="InterPro" id="IPR050789">
    <property type="entry name" value="Diverse_Enzym_Activities"/>
</dbReference>
<protein>
    <submittedName>
        <fullName evidence="3">Serine hydrolase domain-containing protein</fullName>
        <ecNumber evidence="3">3.-.-.-</ecNumber>
    </submittedName>
</protein>
<organism evidence="3 4">
    <name type="scientific">Sphingoaurantiacus capsulatus</name>
    <dbReference type="NCBI Taxonomy" id="1771310"/>
    <lineage>
        <taxon>Bacteria</taxon>
        <taxon>Pseudomonadati</taxon>
        <taxon>Pseudomonadota</taxon>
        <taxon>Alphaproteobacteria</taxon>
        <taxon>Sphingomonadales</taxon>
        <taxon>Sphingosinicellaceae</taxon>
        <taxon>Sphingoaurantiacus</taxon>
    </lineage>
</organism>
<proteinExistence type="predicted"/>
<comment type="caution">
    <text evidence="3">The sequence shown here is derived from an EMBL/GenBank/DDBJ whole genome shotgun (WGS) entry which is preliminary data.</text>
</comment>
<dbReference type="PANTHER" id="PTHR43283:SF7">
    <property type="entry name" value="BETA-LACTAMASE-RELATED DOMAIN-CONTAINING PROTEIN"/>
    <property type="match status" value="1"/>
</dbReference>
<dbReference type="RefSeq" id="WP_380855415.1">
    <property type="nucleotide sequence ID" value="NZ_JBHRXV010000001.1"/>
</dbReference>
<dbReference type="Proteomes" id="UP001595615">
    <property type="component" value="Unassembled WGS sequence"/>
</dbReference>
<evidence type="ECO:0000313" key="3">
    <source>
        <dbReference type="EMBL" id="MFC3711120.1"/>
    </source>
</evidence>
<gene>
    <name evidence="3" type="ORF">ACFOMD_00965</name>
</gene>
<evidence type="ECO:0000259" key="2">
    <source>
        <dbReference type="Pfam" id="PF00144"/>
    </source>
</evidence>
<dbReference type="InterPro" id="IPR001466">
    <property type="entry name" value="Beta-lactam-related"/>
</dbReference>
<feature type="domain" description="Beta-lactamase-related" evidence="2">
    <location>
        <begin position="172"/>
        <end position="440"/>
    </location>
</feature>
<dbReference type="EC" id="3.-.-.-" evidence="3"/>
<dbReference type="EMBL" id="JBHRXV010000001">
    <property type="protein sequence ID" value="MFC3711120.1"/>
    <property type="molecule type" value="Genomic_DNA"/>
</dbReference>
<reference evidence="4" key="1">
    <citation type="journal article" date="2019" name="Int. J. Syst. Evol. Microbiol.">
        <title>The Global Catalogue of Microorganisms (GCM) 10K type strain sequencing project: providing services to taxonomists for standard genome sequencing and annotation.</title>
        <authorList>
            <consortium name="The Broad Institute Genomics Platform"/>
            <consortium name="The Broad Institute Genome Sequencing Center for Infectious Disease"/>
            <person name="Wu L."/>
            <person name="Ma J."/>
        </authorList>
    </citation>
    <scope>NUCLEOTIDE SEQUENCE [LARGE SCALE GENOMIC DNA]</scope>
    <source>
        <strain evidence="4">KCTC 42644</strain>
    </source>
</reference>
<sequence length="468" mass="50047">MMRPLLPLAALALLAAPVLAQDKPPTPHLRALAAGYKASFLCSNLFNAGLSEAQVEGDDLSLVYVEYRPILPTLTATVDREAKTVSVPFDDKLPPRIAAWRPHLGCAQLPTGADPANVAKLPRLTVEAPASVDAQAWPMGDAKAEAELPRAAAAKLKTTMAAAFDKKSYGEGSETTAVLVVKDGRIVGEQYRAGYDKHVSQRTWSAAKSLTATLIGAAAHQGLLDVKKPAPVPEWQAPGDPRAAITTENLLHMASGLYSEAAGNRTDDVYFGGTSVTERATGMPLEAKPGTRWLYANNDTLLAARALRHALGDGDRALAFPFTDVLWKIGMRRTFPETDWQGNYILSSQVWTTARDVARLGLLYQNDGVWNGERLLPQGWAKYVATPAPAQPTGRAGGEGYGAQFWLMGGIVGLPADSYSMQGNRGQIVVIIPSEKLIVVRRGFDAVGPGGGRFEAAKFVAAVREAIK</sequence>
<dbReference type="InterPro" id="IPR012338">
    <property type="entry name" value="Beta-lactam/transpept-like"/>
</dbReference>
<dbReference type="Pfam" id="PF00144">
    <property type="entry name" value="Beta-lactamase"/>
    <property type="match status" value="1"/>
</dbReference>
<keyword evidence="1" id="KW-0732">Signal</keyword>
<evidence type="ECO:0000256" key="1">
    <source>
        <dbReference type="SAM" id="SignalP"/>
    </source>
</evidence>
<accession>A0ABV7X4N6</accession>
<dbReference type="Gene3D" id="3.40.710.10">
    <property type="entry name" value="DD-peptidase/beta-lactamase superfamily"/>
    <property type="match status" value="1"/>
</dbReference>
<dbReference type="PANTHER" id="PTHR43283">
    <property type="entry name" value="BETA-LACTAMASE-RELATED"/>
    <property type="match status" value="1"/>
</dbReference>
<name>A0ABV7X4N6_9SPHN</name>
<feature type="signal peptide" evidence="1">
    <location>
        <begin position="1"/>
        <end position="20"/>
    </location>
</feature>
<keyword evidence="3" id="KW-0378">Hydrolase</keyword>
<dbReference type="SUPFAM" id="SSF56601">
    <property type="entry name" value="beta-lactamase/transpeptidase-like"/>
    <property type="match status" value="1"/>
</dbReference>
<dbReference type="GO" id="GO:0016787">
    <property type="term" value="F:hydrolase activity"/>
    <property type="evidence" value="ECO:0007669"/>
    <property type="project" value="UniProtKB-KW"/>
</dbReference>
<evidence type="ECO:0000313" key="4">
    <source>
        <dbReference type="Proteomes" id="UP001595615"/>
    </source>
</evidence>
<feature type="chain" id="PRO_5045888069" evidence="1">
    <location>
        <begin position="21"/>
        <end position="468"/>
    </location>
</feature>
<keyword evidence="4" id="KW-1185">Reference proteome</keyword>